<evidence type="ECO:0000256" key="2">
    <source>
        <dbReference type="SAM" id="SignalP"/>
    </source>
</evidence>
<dbReference type="PROSITE" id="PS50836">
    <property type="entry name" value="DOMON"/>
    <property type="match status" value="1"/>
</dbReference>
<feature type="chain" id="PRO_5044860440" description="DOMON domain-containing protein" evidence="2">
    <location>
        <begin position="32"/>
        <end position="97"/>
    </location>
</feature>
<feature type="signal peptide" evidence="2">
    <location>
        <begin position="1"/>
        <end position="31"/>
    </location>
</feature>
<evidence type="ECO:0000259" key="3">
    <source>
        <dbReference type="PROSITE" id="PS50836"/>
    </source>
</evidence>
<dbReference type="EMBL" id="JBJKBG010000002">
    <property type="protein sequence ID" value="KAL3751802.1"/>
    <property type="molecule type" value="Genomic_DNA"/>
</dbReference>
<comment type="caution">
    <text evidence="4">The sequence shown here is derived from an EMBL/GenBank/DDBJ whole genome shotgun (WGS) entry which is preliminary data.</text>
</comment>
<protein>
    <recommendedName>
        <fullName evidence="3">DOMON domain-containing protein</fullName>
    </recommendedName>
</protein>
<name>A0ABD3LK22_EUCGL</name>
<reference evidence="4 5" key="1">
    <citation type="submission" date="2024-11" db="EMBL/GenBank/DDBJ databases">
        <title>Chromosome-level genome assembly of Eucalyptus globulus Labill. provides insights into its genome evolution.</title>
        <authorList>
            <person name="Li X."/>
        </authorList>
    </citation>
    <scope>NUCLEOTIDE SEQUENCE [LARGE SCALE GENOMIC DNA]</scope>
    <source>
        <strain evidence="4">CL2024</strain>
        <tissue evidence="4">Fresh tender leaves</tissue>
    </source>
</reference>
<dbReference type="AlphaFoldDB" id="A0ABD3LK22"/>
<accession>A0ABD3LK22</accession>
<evidence type="ECO:0000256" key="1">
    <source>
        <dbReference type="ARBA" id="ARBA00022982"/>
    </source>
</evidence>
<keyword evidence="5" id="KW-1185">Reference proteome</keyword>
<organism evidence="4 5">
    <name type="scientific">Eucalyptus globulus</name>
    <name type="common">Tasmanian blue gum</name>
    <dbReference type="NCBI Taxonomy" id="34317"/>
    <lineage>
        <taxon>Eukaryota</taxon>
        <taxon>Viridiplantae</taxon>
        <taxon>Streptophyta</taxon>
        <taxon>Embryophyta</taxon>
        <taxon>Tracheophyta</taxon>
        <taxon>Spermatophyta</taxon>
        <taxon>Magnoliopsida</taxon>
        <taxon>eudicotyledons</taxon>
        <taxon>Gunneridae</taxon>
        <taxon>Pentapetalae</taxon>
        <taxon>rosids</taxon>
        <taxon>malvids</taxon>
        <taxon>Myrtales</taxon>
        <taxon>Myrtaceae</taxon>
        <taxon>Myrtoideae</taxon>
        <taxon>Eucalypteae</taxon>
        <taxon>Eucalyptus</taxon>
    </lineage>
</organism>
<evidence type="ECO:0000313" key="4">
    <source>
        <dbReference type="EMBL" id="KAL3751802.1"/>
    </source>
</evidence>
<dbReference type="InterPro" id="IPR005018">
    <property type="entry name" value="DOMON_domain"/>
</dbReference>
<evidence type="ECO:0000313" key="5">
    <source>
        <dbReference type="Proteomes" id="UP001634007"/>
    </source>
</evidence>
<feature type="domain" description="DOMON" evidence="3">
    <location>
        <begin position="52"/>
        <end position="97"/>
    </location>
</feature>
<sequence>MASSSSQPLLRYLLATALLLLLLALATDVVGYSSHKLTNSALYSTCLDLTTLSASLHFSYDPANSSIAIAFVAAPPKGKDGWVSWALNPTATSMFSA</sequence>
<proteinExistence type="predicted"/>
<gene>
    <name evidence="4" type="ORF">ACJRO7_012609</name>
</gene>
<keyword evidence="1" id="KW-0249">Electron transport</keyword>
<dbReference type="Proteomes" id="UP001634007">
    <property type="component" value="Unassembled WGS sequence"/>
</dbReference>
<keyword evidence="2" id="KW-0732">Signal</keyword>
<keyword evidence="1" id="KW-0813">Transport</keyword>